<accession>T1EK56</accession>
<dbReference type="HOGENOM" id="CLU_3130171_0_0_1"/>
<name>T1EK56_HELRO</name>
<keyword evidence="1" id="KW-0863">Zinc-finger</keyword>
<dbReference type="PROSITE" id="PS00028">
    <property type="entry name" value="ZINC_FINGER_C2H2_1"/>
    <property type="match status" value="2"/>
</dbReference>
<dbReference type="KEGG" id="hro:HELRODRAFT_148154"/>
<evidence type="ECO:0000313" key="5">
    <source>
        <dbReference type="Proteomes" id="UP000015101"/>
    </source>
</evidence>
<dbReference type="PROSITE" id="PS50157">
    <property type="entry name" value="ZINC_FINGER_C2H2_2"/>
    <property type="match status" value="2"/>
</dbReference>
<dbReference type="RefSeq" id="XP_009014843.1">
    <property type="nucleotide sequence ID" value="XM_009016595.1"/>
</dbReference>
<dbReference type="AlphaFoldDB" id="T1EK56"/>
<feature type="domain" description="C2H2-type" evidence="2">
    <location>
        <begin position="1"/>
        <end position="26"/>
    </location>
</feature>
<dbReference type="SUPFAM" id="SSF57667">
    <property type="entry name" value="beta-beta-alpha zinc fingers"/>
    <property type="match status" value="1"/>
</dbReference>
<dbReference type="EMBL" id="KB096267">
    <property type="protein sequence ID" value="ESO07055.1"/>
    <property type="molecule type" value="Genomic_DNA"/>
</dbReference>
<reference evidence="4" key="3">
    <citation type="submission" date="2015-06" db="UniProtKB">
        <authorList>
            <consortium name="EnsemblMetazoa"/>
        </authorList>
    </citation>
    <scope>IDENTIFICATION</scope>
</reference>
<evidence type="ECO:0000256" key="1">
    <source>
        <dbReference type="PROSITE-ProRule" id="PRU00042"/>
    </source>
</evidence>
<evidence type="ECO:0000313" key="3">
    <source>
        <dbReference type="EMBL" id="ESO07055.1"/>
    </source>
</evidence>
<dbReference type="Pfam" id="PF00096">
    <property type="entry name" value="zf-C2H2"/>
    <property type="match status" value="1"/>
</dbReference>
<dbReference type="InterPro" id="IPR013087">
    <property type="entry name" value="Znf_C2H2_type"/>
</dbReference>
<dbReference type="OrthoDB" id="2687452at2759"/>
<feature type="domain" description="C2H2-type" evidence="2">
    <location>
        <begin position="27"/>
        <end position="50"/>
    </location>
</feature>
<proteinExistence type="predicted"/>
<keyword evidence="5" id="KW-1185">Reference proteome</keyword>
<reference evidence="3 5" key="2">
    <citation type="journal article" date="2013" name="Nature">
        <title>Insights into bilaterian evolution from three spiralian genomes.</title>
        <authorList>
            <person name="Simakov O."/>
            <person name="Marletaz F."/>
            <person name="Cho S.J."/>
            <person name="Edsinger-Gonzales E."/>
            <person name="Havlak P."/>
            <person name="Hellsten U."/>
            <person name="Kuo D.H."/>
            <person name="Larsson T."/>
            <person name="Lv J."/>
            <person name="Arendt D."/>
            <person name="Savage R."/>
            <person name="Osoegawa K."/>
            <person name="de Jong P."/>
            <person name="Grimwood J."/>
            <person name="Chapman J.A."/>
            <person name="Shapiro H."/>
            <person name="Aerts A."/>
            <person name="Otillar R.P."/>
            <person name="Terry A.Y."/>
            <person name="Boore J.L."/>
            <person name="Grigoriev I.V."/>
            <person name="Lindberg D.R."/>
            <person name="Seaver E.C."/>
            <person name="Weisblat D.A."/>
            <person name="Putnam N.H."/>
            <person name="Rokhsar D.S."/>
        </authorList>
    </citation>
    <scope>NUCLEOTIDE SEQUENCE</scope>
</reference>
<protein>
    <recommendedName>
        <fullName evidence="2">C2H2-type domain-containing protein</fullName>
    </recommendedName>
</protein>
<organism evidence="4 5">
    <name type="scientific">Helobdella robusta</name>
    <name type="common">Californian leech</name>
    <dbReference type="NCBI Taxonomy" id="6412"/>
    <lineage>
        <taxon>Eukaryota</taxon>
        <taxon>Metazoa</taxon>
        <taxon>Spiralia</taxon>
        <taxon>Lophotrochozoa</taxon>
        <taxon>Annelida</taxon>
        <taxon>Clitellata</taxon>
        <taxon>Hirudinea</taxon>
        <taxon>Rhynchobdellida</taxon>
        <taxon>Glossiphoniidae</taxon>
        <taxon>Helobdella</taxon>
    </lineage>
</organism>
<dbReference type="SMART" id="SM00355">
    <property type="entry name" value="ZnF_C2H2"/>
    <property type="match status" value="2"/>
</dbReference>
<dbReference type="InterPro" id="IPR036236">
    <property type="entry name" value="Znf_C2H2_sf"/>
</dbReference>
<sequence length="50" mass="6128">CQICLKTFPREYHLKLHQTIHCMEKPHKCQRCHKTFKTRWLASRHASKTH</sequence>
<dbReference type="EnsemblMetazoa" id="HelroT148154">
    <property type="protein sequence ID" value="HelroP148154"/>
    <property type="gene ID" value="HelroG148154"/>
</dbReference>
<dbReference type="Proteomes" id="UP000015101">
    <property type="component" value="Unassembled WGS sequence"/>
</dbReference>
<dbReference type="CTD" id="20196956"/>
<gene>
    <name evidence="4" type="primary">20196956</name>
    <name evidence="3" type="ORF">HELRODRAFT_148154</name>
</gene>
<dbReference type="GeneID" id="20196956"/>
<keyword evidence="1" id="KW-0862">Zinc</keyword>
<reference evidence="5" key="1">
    <citation type="submission" date="2012-12" db="EMBL/GenBank/DDBJ databases">
        <authorList>
            <person name="Hellsten U."/>
            <person name="Grimwood J."/>
            <person name="Chapman J.A."/>
            <person name="Shapiro H."/>
            <person name="Aerts A."/>
            <person name="Otillar R.P."/>
            <person name="Terry A.Y."/>
            <person name="Boore J.L."/>
            <person name="Simakov O."/>
            <person name="Marletaz F."/>
            <person name="Cho S.-J."/>
            <person name="Edsinger-Gonzales E."/>
            <person name="Havlak P."/>
            <person name="Kuo D.-H."/>
            <person name="Larsson T."/>
            <person name="Lv J."/>
            <person name="Arendt D."/>
            <person name="Savage R."/>
            <person name="Osoegawa K."/>
            <person name="de Jong P."/>
            <person name="Lindberg D.R."/>
            <person name="Seaver E.C."/>
            <person name="Weisblat D.A."/>
            <person name="Putnam N.H."/>
            <person name="Grigoriev I.V."/>
            <person name="Rokhsar D.S."/>
        </authorList>
    </citation>
    <scope>NUCLEOTIDE SEQUENCE</scope>
</reference>
<dbReference type="GO" id="GO:0008270">
    <property type="term" value="F:zinc ion binding"/>
    <property type="evidence" value="ECO:0007669"/>
    <property type="project" value="UniProtKB-KW"/>
</dbReference>
<keyword evidence="1" id="KW-0479">Metal-binding</keyword>
<evidence type="ECO:0000313" key="4">
    <source>
        <dbReference type="EnsemblMetazoa" id="HelroP148154"/>
    </source>
</evidence>
<dbReference type="Gene3D" id="3.30.160.60">
    <property type="entry name" value="Classic Zinc Finger"/>
    <property type="match status" value="1"/>
</dbReference>
<dbReference type="EMBL" id="AMQM01009325">
    <property type="status" value="NOT_ANNOTATED_CDS"/>
    <property type="molecule type" value="Genomic_DNA"/>
</dbReference>
<dbReference type="InParanoid" id="T1EK56"/>
<evidence type="ECO:0000259" key="2">
    <source>
        <dbReference type="PROSITE" id="PS50157"/>
    </source>
</evidence>